<evidence type="ECO:0000313" key="4">
    <source>
        <dbReference type="EMBL" id="KAJ7719993.1"/>
    </source>
</evidence>
<evidence type="ECO:0000256" key="2">
    <source>
        <dbReference type="ARBA" id="ARBA00022679"/>
    </source>
</evidence>
<dbReference type="Pfam" id="PF05686">
    <property type="entry name" value="Glyco_transf_90"/>
    <property type="match status" value="1"/>
</dbReference>
<evidence type="ECO:0000313" key="5">
    <source>
        <dbReference type="Proteomes" id="UP001215280"/>
    </source>
</evidence>
<dbReference type="PANTHER" id="PTHR12203:SF35">
    <property type="entry name" value="PROTEIN O-GLUCOSYLTRANSFERASE 1"/>
    <property type="match status" value="1"/>
</dbReference>
<comment type="caution">
    <text evidence="4">The sequence shown here is derived from an EMBL/GenBank/DDBJ whole genome shotgun (WGS) entry which is preliminary data.</text>
</comment>
<accession>A0AAD7HG29</accession>
<dbReference type="InterPro" id="IPR051091">
    <property type="entry name" value="O-Glucosyltr/Glycosyltrsf_90"/>
</dbReference>
<feature type="domain" description="Glycosyl transferase CAP10" evidence="3">
    <location>
        <begin position="44"/>
        <end position="207"/>
    </location>
</feature>
<sequence>MSDQIPFEHSPHPTASFFEDEMKCMIPTCPKGFTGLTNDANAFILYSSSTQFTTDPYPLMSMAKISSCFADILVPSEFYYSDLAWTSHYLFPNNINWTEKIWKLYWHGMSSGGITGASSPREEVYKYKYVFDVDGNSFSGRYLGLLQSRSLVFKLTVFVEYFNGWLCPFEHYIPILPDLSDLVEKLECAVAQAIQGREWACLQALADDPIVTE</sequence>
<organism evidence="4 5">
    <name type="scientific">Mycena maculata</name>
    <dbReference type="NCBI Taxonomy" id="230809"/>
    <lineage>
        <taxon>Eukaryota</taxon>
        <taxon>Fungi</taxon>
        <taxon>Dikarya</taxon>
        <taxon>Basidiomycota</taxon>
        <taxon>Agaricomycotina</taxon>
        <taxon>Agaricomycetes</taxon>
        <taxon>Agaricomycetidae</taxon>
        <taxon>Agaricales</taxon>
        <taxon>Marasmiineae</taxon>
        <taxon>Mycenaceae</taxon>
        <taxon>Mycena</taxon>
    </lineage>
</organism>
<dbReference type="GO" id="GO:0016740">
    <property type="term" value="F:transferase activity"/>
    <property type="evidence" value="ECO:0007669"/>
    <property type="project" value="UniProtKB-KW"/>
</dbReference>
<dbReference type="SMART" id="SM00672">
    <property type="entry name" value="CAP10"/>
    <property type="match status" value="1"/>
</dbReference>
<keyword evidence="5" id="KW-1185">Reference proteome</keyword>
<reference evidence="4" key="1">
    <citation type="submission" date="2023-03" db="EMBL/GenBank/DDBJ databases">
        <title>Massive genome expansion in bonnet fungi (Mycena s.s.) driven by repeated elements and novel gene families across ecological guilds.</title>
        <authorList>
            <consortium name="Lawrence Berkeley National Laboratory"/>
            <person name="Harder C.B."/>
            <person name="Miyauchi S."/>
            <person name="Viragh M."/>
            <person name="Kuo A."/>
            <person name="Thoen E."/>
            <person name="Andreopoulos B."/>
            <person name="Lu D."/>
            <person name="Skrede I."/>
            <person name="Drula E."/>
            <person name="Henrissat B."/>
            <person name="Morin E."/>
            <person name="Kohler A."/>
            <person name="Barry K."/>
            <person name="LaButti K."/>
            <person name="Morin E."/>
            <person name="Salamov A."/>
            <person name="Lipzen A."/>
            <person name="Mereny Z."/>
            <person name="Hegedus B."/>
            <person name="Baldrian P."/>
            <person name="Stursova M."/>
            <person name="Weitz H."/>
            <person name="Taylor A."/>
            <person name="Grigoriev I.V."/>
            <person name="Nagy L.G."/>
            <person name="Martin F."/>
            <person name="Kauserud H."/>
        </authorList>
    </citation>
    <scope>NUCLEOTIDE SEQUENCE</scope>
    <source>
        <strain evidence="4">CBHHK188m</strain>
    </source>
</reference>
<dbReference type="Proteomes" id="UP001215280">
    <property type="component" value="Unassembled WGS sequence"/>
</dbReference>
<evidence type="ECO:0000259" key="3">
    <source>
        <dbReference type="SMART" id="SM00672"/>
    </source>
</evidence>
<comment type="similarity">
    <text evidence="1">Belongs to the glycosyltransferase 90 family.</text>
</comment>
<evidence type="ECO:0000256" key="1">
    <source>
        <dbReference type="ARBA" id="ARBA00010118"/>
    </source>
</evidence>
<dbReference type="PANTHER" id="PTHR12203">
    <property type="entry name" value="KDEL LYS-ASP-GLU-LEU CONTAINING - RELATED"/>
    <property type="match status" value="1"/>
</dbReference>
<dbReference type="EMBL" id="JARJLG010000285">
    <property type="protein sequence ID" value="KAJ7719993.1"/>
    <property type="molecule type" value="Genomic_DNA"/>
</dbReference>
<keyword evidence="2" id="KW-0808">Transferase</keyword>
<name>A0AAD7HG29_9AGAR</name>
<gene>
    <name evidence="4" type="ORF">DFH07DRAFT_972754</name>
</gene>
<protein>
    <recommendedName>
        <fullName evidence="3">Glycosyl transferase CAP10 domain-containing protein</fullName>
    </recommendedName>
</protein>
<dbReference type="InterPro" id="IPR006598">
    <property type="entry name" value="CAP10"/>
</dbReference>
<proteinExistence type="inferred from homology"/>
<dbReference type="AlphaFoldDB" id="A0AAD7HG29"/>